<protein>
    <submittedName>
        <fullName evidence="1">Uncharacterized protein</fullName>
    </submittedName>
</protein>
<accession>A0A2A2ZAV4</accession>
<evidence type="ECO:0000313" key="1">
    <source>
        <dbReference type="EMBL" id="PBA23538.1"/>
    </source>
</evidence>
<reference evidence="1 2" key="1">
    <citation type="submission" date="2017-08" db="EMBL/GenBank/DDBJ databases">
        <title>Phylogenetic analysis of Mycobacterium avium complex whole genomes.</title>
        <authorList>
            <person name="Caverly L.J."/>
            <person name="Spilker T."/>
            <person name="Lipuma J."/>
        </authorList>
    </citation>
    <scope>NUCLEOTIDE SEQUENCE [LARGE SCALE GENOMIC DNA]</scope>
    <source>
        <strain evidence="1 2">FLAC0165</strain>
    </source>
</reference>
<organism evidence="1 2">
    <name type="scientific">Mycobacterium avium</name>
    <dbReference type="NCBI Taxonomy" id="1764"/>
    <lineage>
        <taxon>Bacteria</taxon>
        <taxon>Bacillati</taxon>
        <taxon>Actinomycetota</taxon>
        <taxon>Actinomycetes</taxon>
        <taxon>Mycobacteriales</taxon>
        <taxon>Mycobacteriaceae</taxon>
        <taxon>Mycobacterium</taxon>
        <taxon>Mycobacterium avium complex (MAC)</taxon>
    </lineage>
</organism>
<dbReference type="EMBL" id="NSFD01000063">
    <property type="protein sequence ID" value="PBA23538.1"/>
    <property type="molecule type" value="Genomic_DNA"/>
</dbReference>
<comment type="caution">
    <text evidence="1">The sequence shown here is derived from an EMBL/GenBank/DDBJ whole genome shotgun (WGS) entry which is preliminary data.</text>
</comment>
<name>A0A2A2ZAV4_MYCAV</name>
<proteinExistence type="predicted"/>
<dbReference type="RefSeq" id="WP_095795351.1">
    <property type="nucleotide sequence ID" value="NZ_NSFJ01000054.1"/>
</dbReference>
<evidence type="ECO:0000313" key="2">
    <source>
        <dbReference type="Proteomes" id="UP000217768"/>
    </source>
</evidence>
<gene>
    <name evidence="1" type="ORF">CKJ66_27980</name>
</gene>
<dbReference type="AlphaFoldDB" id="A0A2A2ZAV4"/>
<sequence>MPIPVRDALDAIAAEAGTDRSTVLADLAAAVAGRPDLARHVRFDAQFLGRIDNDGGLPLAM</sequence>
<dbReference type="Proteomes" id="UP000217768">
    <property type="component" value="Unassembled WGS sequence"/>
</dbReference>